<dbReference type="Pfam" id="PF13346">
    <property type="entry name" value="ABC2_membrane_5"/>
    <property type="match status" value="1"/>
</dbReference>
<feature type="transmembrane region" description="Helical" evidence="1">
    <location>
        <begin position="117"/>
        <end position="137"/>
    </location>
</feature>
<keyword evidence="3" id="KW-1185">Reference proteome</keyword>
<dbReference type="EMBL" id="JAOSHN010000003">
    <property type="protein sequence ID" value="MCU7378292.1"/>
    <property type="molecule type" value="Genomic_DNA"/>
</dbReference>
<feature type="transmembrane region" description="Helical" evidence="1">
    <location>
        <begin position="149"/>
        <end position="169"/>
    </location>
</feature>
<evidence type="ECO:0000313" key="2">
    <source>
        <dbReference type="EMBL" id="MCU7378292.1"/>
    </source>
</evidence>
<keyword evidence="1" id="KW-0472">Membrane</keyword>
<evidence type="ECO:0000256" key="1">
    <source>
        <dbReference type="SAM" id="Phobius"/>
    </source>
</evidence>
<proteinExistence type="predicted"/>
<feature type="transmembrane region" description="Helical" evidence="1">
    <location>
        <begin position="84"/>
        <end position="105"/>
    </location>
</feature>
<accession>A0A9J6QS57</accession>
<feature type="transmembrane region" description="Helical" evidence="1">
    <location>
        <begin position="40"/>
        <end position="59"/>
    </location>
</feature>
<dbReference type="AlphaFoldDB" id="A0A9J6QS57"/>
<comment type="caution">
    <text evidence="2">The sequence shown here is derived from an EMBL/GenBank/DDBJ whole genome shotgun (WGS) entry which is preliminary data.</text>
</comment>
<keyword evidence="1" id="KW-1133">Transmembrane helix</keyword>
<feature type="transmembrane region" description="Helical" evidence="1">
    <location>
        <begin position="181"/>
        <end position="202"/>
    </location>
</feature>
<sequence length="214" mass="22931">MKAMLLKDFYTLKEAKILIALMLFVAVIMAFWGGEASTSFIISYITVIAAVLVLNTIAYDEVDNGFAYLFTLPASRRTYVRAKYIFGFVTGLIGWAIAIVLALIVGAVSGQSDIDSLYIMFAGALIVFLLLQAVMIPVQIKFGGQKGKIAILVLIAAVIACMQVLINHADLGKIVNSLEGMGTAQIGGIVAIVVLAALAISYKSSVGILERKEF</sequence>
<keyword evidence="1" id="KW-0812">Transmembrane</keyword>
<dbReference type="RefSeq" id="WP_227755358.1">
    <property type="nucleotide sequence ID" value="NZ_JAJAGH010000008.1"/>
</dbReference>
<reference evidence="2" key="1">
    <citation type="submission" date="2022-09" db="EMBL/GenBank/DDBJ databases">
        <title>Culturomic study of gut microbiota in children with autism spectrum disorder.</title>
        <authorList>
            <person name="Efimov B.A."/>
            <person name="Chaplin A.V."/>
            <person name="Sokolova S.R."/>
            <person name="Pikina A.P."/>
            <person name="Korzhanova M."/>
            <person name="Belova V."/>
            <person name="Korostin D."/>
        </authorList>
    </citation>
    <scope>NUCLEOTIDE SEQUENCE</scope>
    <source>
        <strain evidence="2">ASD5510</strain>
    </source>
</reference>
<gene>
    <name evidence="2" type="ORF">OBO34_07975</name>
</gene>
<evidence type="ECO:0000313" key="3">
    <source>
        <dbReference type="Proteomes" id="UP001065549"/>
    </source>
</evidence>
<dbReference type="InterPro" id="IPR025699">
    <property type="entry name" value="ABC2_memb-like"/>
</dbReference>
<name>A0A9J6QS57_9FIRM</name>
<feature type="transmembrane region" description="Helical" evidence="1">
    <location>
        <begin position="15"/>
        <end position="34"/>
    </location>
</feature>
<organism evidence="2 3">
    <name type="scientific">Hominibacterium faecale</name>
    <dbReference type="NCBI Taxonomy" id="2839743"/>
    <lineage>
        <taxon>Bacteria</taxon>
        <taxon>Bacillati</taxon>
        <taxon>Bacillota</taxon>
        <taxon>Clostridia</taxon>
        <taxon>Peptostreptococcales</taxon>
        <taxon>Anaerovoracaceae</taxon>
        <taxon>Hominibacterium</taxon>
    </lineage>
</organism>
<protein>
    <submittedName>
        <fullName evidence="2">ABC-2 transporter permease</fullName>
    </submittedName>
</protein>
<dbReference type="Proteomes" id="UP001065549">
    <property type="component" value="Unassembled WGS sequence"/>
</dbReference>